<organism evidence="1 2">
    <name type="scientific">Rhabditophanes sp. KR3021</name>
    <dbReference type="NCBI Taxonomy" id="114890"/>
    <lineage>
        <taxon>Eukaryota</taxon>
        <taxon>Metazoa</taxon>
        <taxon>Ecdysozoa</taxon>
        <taxon>Nematoda</taxon>
        <taxon>Chromadorea</taxon>
        <taxon>Rhabditida</taxon>
        <taxon>Tylenchina</taxon>
        <taxon>Panagrolaimomorpha</taxon>
        <taxon>Strongyloidoidea</taxon>
        <taxon>Alloionematidae</taxon>
        <taxon>Rhabditophanes</taxon>
    </lineage>
</organism>
<sequence length="313" mass="34919">MKRGLVNTGSQEPPSKICNVVTSAQLTRSETIKENVGAGVVEVLNQSFQRVSTNELEDDYAKVKALGELKVLSNLLFEDNNKTLSKFVSGQKLSSIPYCETDCRSRLELKLIAEMGQNQEFAKFKRVCAKLRAEISETIKEQRQLSDVELWEKAMGELKKARSRETATGSSSIYVLLDLPADADASSVSSDECKDGILYSGISKDVTGRRRSHISATKLHFRRLIPLNHKEARIMDILDNKRQLVAFYCDELTGNEALASEYGIVTDLKNVLTNIDGSGESNDVMFKKHPETIKRISEIALNKPILLLNVFSK</sequence>
<dbReference type="Proteomes" id="UP000095286">
    <property type="component" value="Unplaced"/>
</dbReference>
<reference evidence="2" key="1">
    <citation type="submission" date="2016-11" db="UniProtKB">
        <authorList>
            <consortium name="WormBaseParasite"/>
        </authorList>
    </citation>
    <scope>IDENTIFICATION</scope>
    <source>
        <strain evidence="2">KR3021</strain>
    </source>
</reference>
<evidence type="ECO:0000313" key="1">
    <source>
        <dbReference type="Proteomes" id="UP000095286"/>
    </source>
</evidence>
<name>A0AC35UIK8_9BILA</name>
<accession>A0AC35UIK8</accession>
<dbReference type="WBParaSite" id="RSKR_0001160000.1">
    <property type="protein sequence ID" value="RSKR_0001160000.1"/>
    <property type="gene ID" value="RSKR_0001160000"/>
</dbReference>
<proteinExistence type="predicted"/>
<evidence type="ECO:0000313" key="2">
    <source>
        <dbReference type="WBParaSite" id="RSKR_0001160000.1"/>
    </source>
</evidence>
<protein>
    <submittedName>
        <fullName evidence="2">Kinesin motor domain-containing protein</fullName>
    </submittedName>
</protein>